<keyword evidence="2" id="KW-1185">Reference proteome</keyword>
<gene>
    <name evidence="1" type="ORF">BCON_0011g00360</name>
</gene>
<evidence type="ECO:0000313" key="1">
    <source>
        <dbReference type="EMBL" id="TGO63695.1"/>
    </source>
</evidence>
<accession>A0A4Z1IQS1</accession>
<proteinExistence type="predicted"/>
<evidence type="ECO:0000313" key="2">
    <source>
        <dbReference type="Proteomes" id="UP000297527"/>
    </source>
</evidence>
<comment type="caution">
    <text evidence="1">The sequence shown here is derived from an EMBL/GenBank/DDBJ whole genome shotgun (WGS) entry which is preliminary data.</text>
</comment>
<name>A0A4Z1IQS1_9HELO</name>
<sequence>MDGGGGGGIVWLSDWVGEVHVLLEGDIGRNGWMGVWPGLIVTAVNQMFRGLAPILHTNGRE</sequence>
<dbReference type="Proteomes" id="UP000297527">
    <property type="component" value="Unassembled WGS sequence"/>
</dbReference>
<protein>
    <submittedName>
        <fullName evidence="1">Uncharacterized protein</fullName>
    </submittedName>
</protein>
<reference evidence="1 2" key="1">
    <citation type="submission" date="2017-12" db="EMBL/GenBank/DDBJ databases">
        <title>Comparative genomics of Botrytis spp.</title>
        <authorList>
            <person name="Valero-Jimenez C.A."/>
            <person name="Tapia P."/>
            <person name="Veloso J."/>
            <person name="Silva-Moreno E."/>
            <person name="Staats M."/>
            <person name="Valdes J.H."/>
            <person name="Van Kan J.A.L."/>
        </authorList>
    </citation>
    <scope>NUCLEOTIDE SEQUENCE [LARGE SCALE GENOMIC DNA]</scope>
    <source>
        <strain evidence="1 2">MUCL11595</strain>
    </source>
</reference>
<dbReference type="EMBL" id="PQXN01000011">
    <property type="protein sequence ID" value="TGO63695.1"/>
    <property type="molecule type" value="Genomic_DNA"/>
</dbReference>
<organism evidence="1 2">
    <name type="scientific">Botryotinia convoluta</name>
    <dbReference type="NCBI Taxonomy" id="54673"/>
    <lineage>
        <taxon>Eukaryota</taxon>
        <taxon>Fungi</taxon>
        <taxon>Dikarya</taxon>
        <taxon>Ascomycota</taxon>
        <taxon>Pezizomycotina</taxon>
        <taxon>Leotiomycetes</taxon>
        <taxon>Helotiales</taxon>
        <taxon>Sclerotiniaceae</taxon>
        <taxon>Botryotinia</taxon>
    </lineage>
</organism>
<dbReference type="AlphaFoldDB" id="A0A4Z1IQS1"/>